<feature type="compositionally biased region" description="Pro residues" evidence="1">
    <location>
        <begin position="18"/>
        <end position="28"/>
    </location>
</feature>
<reference evidence="2 3" key="2">
    <citation type="submission" date="2007-06" db="EMBL/GenBank/DDBJ databases">
        <title>Draft genome sequence of Pseudoflavonifractor capillosus ATCC 29799.</title>
        <authorList>
            <person name="Sudarsanam P."/>
            <person name="Ley R."/>
            <person name="Guruge J."/>
            <person name="Turnbaugh P.J."/>
            <person name="Mahowald M."/>
            <person name="Liep D."/>
            <person name="Gordon J."/>
        </authorList>
    </citation>
    <scope>NUCLEOTIDE SEQUENCE [LARGE SCALE GENOMIC DNA]</scope>
    <source>
        <strain evidence="2 3">ATCC 29799</strain>
    </source>
</reference>
<keyword evidence="3" id="KW-1185">Reference proteome</keyword>
<dbReference type="RefSeq" id="WP_006573892.1">
    <property type="nucleotide sequence ID" value="NZ_AAXG02000032.1"/>
</dbReference>
<evidence type="ECO:0000256" key="1">
    <source>
        <dbReference type="SAM" id="MobiDB-lite"/>
    </source>
</evidence>
<evidence type="ECO:0000313" key="2">
    <source>
        <dbReference type="EMBL" id="EDM98586.1"/>
    </source>
</evidence>
<gene>
    <name evidence="2" type="ORF">BACCAP_03388</name>
</gene>
<feature type="compositionally biased region" description="Basic and acidic residues" evidence="1">
    <location>
        <begin position="1"/>
        <end position="16"/>
    </location>
</feature>
<feature type="compositionally biased region" description="Polar residues" evidence="1">
    <location>
        <begin position="77"/>
        <end position="87"/>
    </location>
</feature>
<evidence type="ECO:0000313" key="3">
    <source>
        <dbReference type="Proteomes" id="UP000003639"/>
    </source>
</evidence>
<proteinExistence type="predicted"/>
<protein>
    <submittedName>
        <fullName evidence="2">Uncharacterized protein</fullName>
    </submittedName>
</protein>
<dbReference type="AlphaFoldDB" id="A6NYT7"/>
<dbReference type="EMBL" id="AAXG02000032">
    <property type="protein sequence ID" value="EDM98586.1"/>
    <property type="molecule type" value="Genomic_DNA"/>
</dbReference>
<reference evidence="2 3" key="1">
    <citation type="submission" date="2007-04" db="EMBL/GenBank/DDBJ databases">
        <authorList>
            <person name="Fulton L."/>
            <person name="Clifton S."/>
            <person name="Fulton B."/>
            <person name="Xu J."/>
            <person name="Minx P."/>
            <person name="Pepin K.H."/>
            <person name="Johnson M."/>
            <person name="Thiruvilangam P."/>
            <person name="Bhonagiri V."/>
            <person name="Nash W.E."/>
            <person name="Mardis E.R."/>
            <person name="Wilson R.K."/>
        </authorList>
    </citation>
    <scope>NUCLEOTIDE SEQUENCE [LARGE SCALE GENOMIC DNA]</scope>
    <source>
        <strain evidence="2 3">ATCC 29799</strain>
    </source>
</reference>
<dbReference type="Proteomes" id="UP000003639">
    <property type="component" value="Unassembled WGS sequence"/>
</dbReference>
<name>A6NYT7_9FIRM</name>
<sequence>MADEKVNVSPEEKKAPDAPAPSGPGDPPAPKHTEGPAVPGGDQTAPAHVEPAMPEKTEGPIKPEQSVIPGMGEDTPAPSSKVINLSDIQAADKGGKKASTPTLEKKAPEAV</sequence>
<accession>A6NYT7</accession>
<dbReference type="STRING" id="411467.BACCAP_03388"/>
<feature type="region of interest" description="Disordered" evidence="1">
    <location>
        <begin position="1"/>
        <end position="111"/>
    </location>
</feature>
<organism evidence="2 3">
    <name type="scientific">Pseudoflavonifractor capillosus ATCC 29799</name>
    <dbReference type="NCBI Taxonomy" id="411467"/>
    <lineage>
        <taxon>Bacteria</taxon>
        <taxon>Bacillati</taxon>
        <taxon>Bacillota</taxon>
        <taxon>Clostridia</taxon>
        <taxon>Eubacteriales</taxon>
        <taxon>Oscillospiraceae</taxon>
        <taxon>Pseudoflavonifractor</taxon>
    </lineage>
</organism>
<comment type="caution">
    <text evidence="2">The sequence shown here is derived from an EMBL/GenBank/DDBJ whole genome shotgun (WGS) entry which is preliminary data.</text>
</comment>